<gene>
    <name evidence="2" type="ORF">PAESOLCIP111_02169</name>
</gene>
<protein>
    <recommendedName>
        <fullName evidence="4">DUF4023 domain-containing protein</fullName>
    </recommendedName>
</protein>
<dbReference type="Pfam" id="PF13215">
    <property type="entry name" value="DUF4023"/>
    <property type="match status" value="1"/>
</dbReference>
<reference evidence="2" key="1">
    <citation type="submission" date="2021-06" db="EMBL/GenBank/DDBJ databases">
        <authorList>
            <person name="Criscuolo A."/>
        </authorList>
    </citation>
    <scope>NUCLEOTIDE SEQUENCE</scope>
    <source>
        <strain evidence="2">CIP111600</strain>
    </source>
</reference>
<comment type="caution">
    <text evidence="2">The sequence shown here is derived from an EMBL/GenBank/DDBJ whole genome shotgun (WGS) entry which is preliminary data.</text>
</comment>
<evidence type="ECO:0000313" key="3">
    <source>
        <dbReference type="Proteomes" id="UP000693672"/>
    </source>
</evidence>
<keyword evidence="3" id="KW-1185">Reference proteome</keyword>
<feature type="region of interest" description="Disordered" evidence="1">
    <location>
        <begin position="1"/>
        <end position="44"/>
    </location>
</feature>
<dbReference type="AlphaFoldDB" id="A0A916NWR3"/>
<evidence type="ECO:0008006" key="4">
    <source>
        <dbReference type="Google" id="ProtNLM"/>
    </source>
</evidence>
<proteinExistence type="predicted"/>
<accession>A0A916NWR3</accession>
<evidence type="ECO:0000256" key="1">
    <source>
        <dbReference type="SAM" id="MobiDB-lite"/>
    </source>
</evidence>
<dbReference type="EMBL" id="CAJVAS010000007">
    <property type="protein sequence ID" value="CAG7618985.1"/>
    <property type="molecule type" value="Genomic_DNA"/>
</dbReference>
<name>A0A916NWR3_9BACL</name>
<sequence length="44" mass="4934">MTGANNGDTKSFVEKIHENQAKAEKNQRSSGDNHPEKQLSNKQH</sequence>
<dbReference type="Proteomes" id="UP000693672">
    <property type="component" value="Unassembled WGS sequence"/>
</dbReference>
<organism evidence="2 3">
    <name type="scientific">Paenibacillus solanacearum</name>
    <dbReference type="NCBI Taxonomy" id="2048548"/>
    <lineage>
        <taxon>Bacteria</taxon>
        <taxon>Bacillati</taxon>
        <taxon>Bacillota</taxon>
        <taxon>Bacilli</taxon>
        <taxon>Bacillales</taxon>
        <taxon>Paenibacillaceae</taxon>
        <taxon>Paenibacillus</taxon>
    </lineage>
</organism>
<dbReference type="RefSeq" id="WP_218091952.1">
    <property type="nucleotide sequence ID" value="NZ_CAJVAS010000007.1"/>
</dbReference>
<evidence type="ECO:0000313" key="2">
    <source>
        <dbReference type="EMBL" id="CAG7618985.1"/>
    </source>
</evidence>
<dbReference type="InterPro" id="IPR025097">
    <property type="entry name" value="DUF4023"/>
</dbReference>
<feature type="compositionally biased region" description="Basic and acidic residues" evidence="1">
    <location>
        <begin position="11"/>
        <end position="44"/>
    </location>
</feature>